<dbReference type="AlphaFoldDB" id="A0A9P4IPM0"/>
<sequence>MSLADKAPIFALCGVGFLSSFSRFTHGKYTPWWFAFQESHRVDDGTQVAAIIPMMDLTLALLLIPRHTRLPAAVASTAFLIIGLTMQVKAGKEWSMDALLVGIGTVAVLAARRLKNVSLV</sequence>
<comment type="caution">
    <text evidence="1">The sequence shown here is derived from an EMBL/GenBank/DDBJ whole genome shotgun (WGS) entry which is preliminary data.</text>
</comment>
<evidence type="ECO:0000313" key="1">
    <source>
        <dbReference type="EMBL" id="KAF2101941.1"/>
    </source>
</evidence>
<name>A0A9P4IPM0_9PEZI</name>
<dbReference type="Proteomes" id="UP000799772">
    <property type="component" value="Unassembled WGS sequence"/>
</dbReference>
<gene>
    <name evidence="1" type="ORF">NA57DRAFT_73380</name>
</gene>
<proteinExistence type="predicted"/>
<reference evidence="1" key="1">
    <citation type="journal article" date="2020" name="Stud. Mycol.">
        <title>101 Dothideomycetes genomes: a test case for predicting lifestyles and emergence of pathogens.</title>
        <authorList>
            <person name="Haridas S."/>
            <person name="Albert R."/>
            <person name="Binder M."/>
            <person name="Bloem J."/>
            <person name="Labutti K."/>
            <person name="Salamov A."/>
            <person name="Andreopoulos B."/>
            <person name="Baker S."/>
            <person name="Barry K."/>
            <person name="Bills G."/>
            <person name="Bluhm B."/>
            <person name="Cannon C."/>
            <person name="Castanera R."/>
            <person name="Culley D."/>
            <person name="Daum C."/>
            <person name="Ezra D."/>
            <person name="Gonzalez J."/>
            <person name="Henrissat B."/>
            <person name="Kuo A."/>
            <person name="Liang C."/>
            <person name="Lipzen A."/>
            <person name="Lutzoni F."/>
            <person name="Magnuson J."/>
            <person name="Mondo S."/>
            <person name="Nolan M."/>
            <person name="Ohm R."/>
            <person name="Pangilinan J."/>
            <person name="Park H.-J."/>
            <person name="Ramirez L."/>
            <person name="Alfaro M."/>
            <person name="Sun H."/>
            <person name="Tritt A."/>
            <person name="Yoshinaga Y."/>
            <person name="Zwiers L.-H."/>
            <person name="Turgeon B."/>
            <person name="Goodwin S."/>
            <person name="Spatafora J."/>
            <person name="Crous P."/>
            <person name="Grigoriev I."/>
        </authorList>
    </citation>
    <scope>NUCLEOTIDE SEQUENCE</scope>
    <source>
        <strain evidence="1">CBS 133067</strain>
    </source>
</reference>
<dbReference type="OrthoDB" id="2991872at2759"/>
<organism evidence="1 2">
    <name type="scientific">Rhizodiscina lignyota</name>
    <dbReference type="NCBI Taxonomy" id="1504668"/>
    <lineage>
        <taxon>Eukaryota</taxon>
        <taxon>Fungi</taxon>
        <taxon>Dikarya</taxon>
        <taxon>Ascomycota</taxon>
        <taxon>Pezizomycotina</taxon>
        <taxon>Dothideomycetes</taxon>
        <taxon>Pleosporomycetidae</taxon>
        <taxon>Aulographales</taxon>
        <taxon>Rhizodiscinaceae</taxon>
        <taxon>Rhizodiscina</taxon>
    </lineage>
</organism>
<dbReference type="EMBL" id="ML978123">
    <property type="protein sequence ID" value="KAF2101941.1"/>
    <property type="molecule type" value="Genomic_DNA"/>
</dbReference>
<accession>A0A9P4IPM0</accession>
<keyword evidence="2" id="KW-1185">Reference proteome</keyword>
<evidence type="ECO:0000313" key="2">
    <source>
        <dbReference type="Proteomes" id="UP000799772"/>
    </source>
</evidence>
<protein>
    <submittedName>
        <fullName evidence="1">Uncharacterized protein</fullName>
    </submittedName>
</protein>